<dbReference type="Gene3D" id="3.40.630.10">
    <property type="entry name" value="Zn peptidases"/>
    <property type="match status" value="1"/>
</dbReference>
<keyword evidence="1" id="KW-0479">Metal-binding</keyword>
<dbReference type="AlphaFoldDB" id="A0A1W1BDJ0"/>
<dbReference type="GO" id="GO:0046872">
    <property type="term" value="F:metal ion binding"/>
    <property type="evidence" value="ECO:0007669"/>
    <property type="project" value="UniProtKB-KW"/>
</dbReference>
<dbReference type="InterPro" id="IPR050072">
    <property type="entry name" value="Peptidase_M20A"/>
</dbReference>
<gene>
    <name evidence="4" type="ORF">MNB_SV-12-776</name>
</gene>
<sequence length="367" mass="40917">MKYLNDLEKICKINSFTQNKAGVDRVGEQMIEWLEEIGFETEQHKRATIGNHLLFLSQKVEGAKILLLGHNDTVFPEGEFEKFTQDEEWIYGAGVCDMKGGNIVALEALRNIYKQNGKIENIDFLLVSDEETGSDDSKYLTLKIANRYDYCFVFEAAGENLEVVTGRKGVGTYTITIEGRASHAGTSYTKGINANLEASYKLQALTKLTDLEVGTTVNVGKIRGGIGANTISPSCELVVEIRYKLNSERDRLLKALDEITMTSFVDGTNSTLDGLIQRDVMEPFIKQQELISKLEEITNQTIPTEQRGGVSDANHVASCGVTTLDGFGPFGDGDHTVKERASKSSFEQRIDMMSKILDYHQRNKRLE</sequence>
<dbReference type="CDD" id="cd03885">
    <property type="entry name" value="M20_CPDG2"/>
    <property type="match status" value="1"/>
</dbReference>
<dbReference type="EMBL" id="FPHE01000021">
    <property type="protein sequence ID" value="SFV51498.1"/>
    <property type="molecule type" value="Genomic_DNA"/>
</dbReference>
<dbReference type="PANTHER" id="PTHR43808:SF9">
    <property type="entry name" value="BLL0789 PROTEIN"/>
    <property type="match status" value="1"/>
</dbReference>
<dbReference type="InterPro" id="IPR036264">
    <property type="entry name" value="Bact_exopeptidase_dim_dom"/>
</dbReference>
<dbReference type="Pfam" id="PF01546">
    <property type="entry name" value="Peptidase_M20"/>
    <property type="match status" value="1"/>
</dbReference>
<dbReference type="SUPFAM" id="SSF55031">
    <property type="entry name" value="Bacterial exopeptidase dimerisation domain"/>
    <property type="match status" value="1"/>
</dbReference>
<feature type="domain" description="Peptidase M20 dimerisation" evidence="3">
    <location>
        <begin position="165"/>
        <end position="260"/>
    </location>
</feature>
<dbReference type="Gene3D" id="3.30.70.360">
    <property type="match status" value="1"/>
</dbReference>
<evidence type="ECO:0000259" key="3">
    <source>
        <dbReference type="Pfam" id="PF07687"/>
    </source>
</evidence>
<organism evidence="4">
    <name type="scientific">hydrothermal vent metagenome</name>
    <dbReference type="NCBI Taxonomy" id="652676"/>
    <lineage>
        <taxon>unclassified sequences</taxon>
        <taxon>metagenomes</taxon>
        <taxon>ecological metagenomes</taxon>
    </lineage>
</organism>
<evidence type="ECO:0000313" key="4">
    <source>
        <dbReference type="EMBL" id="SFV51498.1"/>
    </source>
</evidence>
<dbReference type="PIRSF" id="PIRSF037238">
    <property type="entry name" value="Carboxypeptidase_G2"/>
    <property type="match status" value="1"/>
</dbReference>
<dbReference type="InterPro" id="IPR017150">
    <property type="entry name" value="Pept_M20_glutamate_carboxypep"/>
</dbReference>
<dbReference type="Pfam" id="PF07687">
    <property type="entry name" value="M20_dimer"/>
    <property type="match status" value="1"/>
</dbReference>
<accession>A0A1W1BDJ0</accession>
<dbReference type="SUPFAM" id="SSF53187">
    <property type="entry name" value="Zn-dependent exopeptidases"/>
    <property type="match status" value="1"/>
</dbReference>
<name>A0A1W1BDJ0_9ZZZZ</name>
<dbReference type="GO" id="GO:0016787">
    <property type="term" value="F:hydrolase activity"/>
    <property type="evidence" value="ECO:0007669"/>
    <property type="project" value="UniProtKB-KW"/>
</dbReference>
<keyword evidence="2" id="KW-0378">Hydrolase</keyword>
<dbReference type="PANTHER" id="PTHR43808">
    <property type="entry name" value="ACETYLORNITHINE DEACETYLASE"/>
    <property type="match status" value="1"/>
</dbReference>
<evidence type="ECO:0000256" key="2">
    <source>
        <dbReference type="ARBA" id="ARBA00022801"/>
    </source>
</evidence>
<dbReference type="InterPro" id="IPR011650">
    <property type="entry name" value="Peptidase_M20_dimer"/>
</dbReference>
<protein>
    <submittedName>
        <fullName evidence="4">Acetylornithine deacetylase/Succinyl-diaminopimelate desuccinylase and related deacylases</fullName>
    </submittedName>
</protein>
<dbReference type="InterPro" id="IPR002933">
    <property type="entry name" value="Peptidase_M20"/>
</dbReference>
<proteinExistence type="predicted"/>
<reference evidence="4" key="1">
    <citation type="submission" date="2016-10" db="EMBL/GenBank/DDBJ databases">
        <authorList>
            <person name="de Groot N.N."/>
        </authorList>
    </citation>
    <scope>NUCLEOTIDE SEQUENCE</scope>
</reference>
<evidence type="ECO:0000256" key="1">
    <source>
        <dbReference type="ARBA" id="ARBA00022723"/>
    </source>
</evidence>